<dbReference type="Proteomes" id="UP001354931">
    <property type="component" value="Unassembled WGS sequence"/>
</dbReference>
<evidence type="ECO:0000313" key="4">
    <source>
        <dbReference type="Proteomes" id="UP001354931"/>
    </source>
</evidence>
<keyword evidence="2" id="KW-0472">Membrane</keyword>
<proteinExistence type="predicted"/>
<dbReference type="Pfam" id="PF13620">
    <property type="entry name" value="CarboxypepD_reg"/>
    <property type="match status" value="1"/>
</dbReference>
<gene>
    <name evidence="3" type="ORF">OKJ99_33980</name>
</gene>
<evidence type="ECO:0000313" key="3">
    <source>
        <dbReference type="EMBL" id="MEB8342515.1"/>
    </source>
</evidence>
<protein>
    <submittedName>
        <fullName evidence="3">Carboxypeptidase regulatory-like domain-containing protein</fullName>
    </submittedName>
</protein>
<comment type="caution">
    <text evidence="3">The sequence shown here is derived from an EMBL/GenBank/DDBJ whole genome shotgun (WGS) entry which is preliminary data.</text>
</comment>
<feature type="transmembrane region" description="Helical" evidence="2">
    <location>
        <begin position="322"/>
        <end position="345"/>
    </location>
</feature>
<feature type="compositionally biased region" description="Basic and acidic residues" evidence="1">
    <location>
        <begin position="9"/>
        <end position="29"/>
    </location>
</feature>
<keyword evidence="4" id="KW-1185">Reference proteome</keyword>
<dbReference type="EMBL" id="JAOZYC010000165">
    <property type="protein sequence ID" value="MEB8342515.1"/>
    <property type="molecule type" value="Genomic_DNA"/>
</dbReference>
<evidence type="ECO:0000256" key="2">
    <source>
        <dbReference type="SAM" id="Phobius"/>
    </source>
</evidence>
<evidence type="ECO:0000256" key="1">
    <source>
        <dbReference type="SAM" id="MobiDB-lite"/>
    </source>
</evidence>
<feature type="transmembrane region" description="Helical" evidence="2">
    <location>
        <begin position="45"/>
        <end position="63"/>
    </location>
</feature>
<dbReference type="InterPro" id="IPR008969">
    <property type="entry name" value="CarboxyPept-like_regulatory"/>
</dbReference>
<feature type="transmembrane region" description="Helical" evidence="2">
    <location>
        <begin position="240"/>
        <end position="258"/>
    </location>
</feature>
<dbReference type="Gene3D" id="2.60.40.1120">
    <property type="entry name" value="Carboxypeptidase-like, regulatory domain"/>
    <property type="match status" value="1"/>
</dbReference>
<name>A0ABU6FEP3_9ACTN</name>
<organism evidence="3 4">
    <name type="scientific">Streptomyces endophyticus</name>
    <dbReference type="NCBI Taxonomy" id="714166"/>
    <lineage>
        <taxon>Bacteria</taxon>
        <taxon>Bacillati</taxon>
        <taxon>Actinomycetota</taxon>
        <taxon>Actinomycetes</taxon>
        <taxon>Kitasatosporales</taxon>
        <taxon>Streptomycetaceae</taxon>
        <taxon>Streptomyces</taxon>
    </lineage>
</organism>
<keyword evidence="2" id="KW-1133">Transmembrane helix</keyword>
<feature type="region of interest" description="Disordered" evidence="1">
    <location>
        <begin position="368"/>
        <end position="390"/>
    </location>
</feature>
<sequence>MNSSNGEPDDVRADDTQVTVHAERPVEEKADSSAKATAVALLQSLWFPALFFAGFLCCYLLAFHNPTPHHLKIAVPSAAASQLQAGFDKSAPGGFTMVPIDGGADLLKEVVLHQDAVAAYMPATTQGGTAHLYVAGASGAELTLVPQQAFEPVAAASGSELKVTDLAPTVAKDGMGTSIFYLSLALTIPSYIMVMMMLRATTLTRLKKVATFLVSGAVFAVVGFYATLAMGAIPDRPVSIVFMFMLTTAVSLVCYGLAPFVRQFFPGVAVTIFVLLAMPSSGGAVPVQMVPGFFRALHPILPLGNLVSALRSHFYFDDNDLAQPVLVLSIWIVAGIALILLGALLEQYRVRAAAASGGVVSVGDQERQAASPAVGTPRPQAYNPALGRNDAAQPDLVGRVLGDRGDPFANVLVAVLSTSGKTLVHTRTDAEGWYRFTTLPEGTLIVLAGLHRHAPAVSRVQIAPGYVARQDFVMHPLSSDQQEQPPTTAQ</sequence>
<reference evidence="3 4" key="1">
    <citation type="submission" date="2022-10" db="EMBL/GenBank/DDBJ databases">
        <authorList>
            <person name="Xie J."/>
            <person name="Shen N."/>
        </authorList>
    </citation>
    <scope>NUCLEOTIDE SEQUENCE [LARGE SCALE GENOMIC DNA]</scope>
    <source>
        <strain evidence="3 4">YIM65594</strain>
    </source>
</reference>
<feature type="transmembrane region" description="Helical" evidence="2">
    <location>
        <begin position="264"/>
        <end position="285"/>
    </location>
</feature>
<feature type="transmembrane region" description="Helical" evidence="2">
    <location>
        <begin position="179"/>
        <end position="198"/>
    </location>
</feature>
<keyword evidence="2" id="KW-0812">Transmembrane</keyword>
<feature type="region of interest" description="Disordered" evidence="1">
    <location>
        <begin position="1"/>
        <end position="29"/>
    </location>
</feature>
<feature type="transmembrane region" description="Helical" evidence="2">
    <location>
        <begin position="210"/>
        <end position="233"/>
    </location>
</feature>
<accession>A0ABU6FEP3</accession>
<dbReference type="RefSeq" id="WP_326022025.1">
    <property type="nucleotide sequence ID" value="NZ_JAOZYC010000165.1"/>
</dbReference>
<dbReference type="SUPFAM" id="SSF49464">
    <property type="entry name" value="Carboxypeptidase regulatory domain-like"/>
    <property type="match status" value="1"/>
</dbReference>